<evidence type="ECO:0000256" key="3">
    <source>
        <dbReference type="ARBA" id="ARBA00022519"/>
    </source>
</evidence>
<dbReference type="OrthoDB" id="9778341at2"/>
<evidence type="ECO:0000313" key="10">
    <source>
        <dbReference type="EMBL" id="SNY57283.1"/>
    </source>
</evidence>
<evidence type="ECO:0000256" key="6">
    <source>
        <dbReference type="ARBA" id="ARBA00023136"/>
    </source>
</evidence>
<dbReference type="Gene3D" id="1.20.1540.10">
    <property type="entry name" value="Rhomboid-like"/>
    <property type="match status" value="1"/>
</dbReference>
<accession>A0A285JB09</accession>
<evidence type="ECO:0000256" key="4">
    <source>
        <dbReference type="ARBA" id="ARBA00022692"/>
    </source>
</evidence>
<reference evidence="11" key="1">
    <citation type="submission" date="2017-09" db="EMBL/GenBank/DDBJ databases">
        <authorList>
            <person name="Varghese N."/>
            <person name="Submissions S."/>
        </authorList>
    </citation>
    <scope>NUCLEOTIDE SEQUENCE [LARGE SCALE GENOMIC DNA]</scope>
    <source>
        <strain evidence="11">CGMCC 1.12461</strain>
    </source>
</reference>
<evidence type="ECO:0000256" key="5">
    <source>
        <dbReference type="ARBA" id="ARBA00022989"/>
    </source>
</evidence>
<feature type="transmembrane region" description="Helical" evidence="7">
    <location>
        <begin position="131"/>
        <end position="157"/>
    </location>
</feature>
<keyword evidence="6 7" id="KW-0472">Membrane</keyword>
<evidence type="ECO:0000313" key="11">
    <source>
        <dbReference type="Proteomes" id="UP000219353"/>
    </source>
</evidence>
<feature type="domain" description="Peptidase S54 GlpG peptidase N-terminal" evidence="9">
    <location>
        <begin position="1"/>
        <end position="74"/>
    </location>
</feature>
<feature type="transmembrane region" description="Helical" evidence="7">
    <location>
        <begin position="92"/>
        <end position="111"/>
    </location>
</feature>
<sequence>MRKLAEVNNPAAALLFADYCKSKGLQVNAELTPQAPAILYCDQAGYEQATELLREFITQPDHPRYQAAAWQRSQPVATSGPKNTVHIPWTKLVNSPVTSIMLVLCLLVYGWQQVSFQAAVTALQLTEPQQLWRWFTPVLLHFSVTHLVFNLLWWLLLGAAVERRFGSMSLLNFMVATAVISNAAQYFLVGTNFGGLSGVVYALFGFCWLNQKRYPQPWPLISDALAAFMVVWLLLGFADVLWVSMANWAHLAGLLAGLAMALLIKPPRAATGY</sequence>
<dbReference type="GO" id="GO:0006508">
    <property type="term" value="P:proteolysis"/>
    <property type="evidence" value="ECO:0007669"/>
    <property type="project" value="InterPro"/>
</dbReference>
<evidence type="ECO:0000256" key="2">
    <source>
        <dbReference type="ARBA" id="ARBA00022475"/>
    </source>
</evidence>
<organism evidence="10 11">
    <name type="scientific">Arsukibacterium tuosuense</name>
    <dbReference type="NCBI Taxonomy" id="1323745"/>
    <lineage>
        <taxon>Bacteria</taxon>
        <taxon>Pseudomonadati</taxon>
        <taxon>Pseudomonadota</taxon>
        <taxon>Gammaproteobacteria</taxon>
        <taxon>Chromatiales</taxon>
        <taxon>Chromatiaceae</taxon>
        <taxon>Arsukibacterium</taxon>
    </lineage>
</organism>
<dbReference type="GO" id="GO:0016020">
    <property type="term" value="C:membrane"/>
    <property type="evidence" value="ECO:0007669"/>
    <property type="project" value="UniProtKB-SubCell"/>
</dbReference>
<dbReference type="GO" id="GO:0004252">
    <property type="term" value="F:serine-type endopeptidase activity"/>
    <property type="evidence" value="ECO:0007669"/>
    <property type="project" value="InterPro"/>
</dbReference>
<dbReference type="Proteomes" id="UP000219353">
    <property type="component" value="Unassembled WGS sequence"/>
</dbReference>
<feature type="domain" description="Peptidase S54 rhomboid" evidence="8">
    <location>
        <begin position="129"/>
        <end position="264"/>
    </location>
</feature>
<evidence type="ECO:0000259" key="9">
    <source>
        <dbReference type="Pfam" id="PF12122"/>
    </source>
</evidence>
<dbReference type="Gene3D" id="3.30.70.2350">
    <property type="match status" value="1"/>
</dbReference>
<comment type="subcellular location">
    <subcellularLocation>
        <location evidence="1">Membrane</location>
        <topology evidence="1">Multi-pass membrane protein</topology>
    </subcellularLocation>
</comment>
<dbReference type="SUPFAM" id="SSF144091">
    <property type="entry name" value="Rhomboid-like"/>
    <property type="match status" value="1"/>
</dbReference>
<evidence type="ECO:0000259" key="8">
    <source>
        <dbReference type="Pfam" id="PF01694"/>
    </source>
</evidence>
<dbReference type="Pfam" id="PF01694">
    <property type="entry name" value="Rhomboid"/>
    <property type="match status" value="1"/>
</dbReference>
<feature type="transmembrane region" description="Helical" evidence="7">
    <location>
        <begin position="221"/>
        <end position="242"/>
    </location>
</feature>
<keyword evidence="3" id="KW-0997">Cell inner membrane</keyword>
<keyword evidence="11" id="KW-1185">Reference proteome</keyword>
<dbReference type="PANTHER" id="PTHR43066">
    <property type="entry name" value="RHOMBOID-RELATED PROTEIN"/>
    <property type="match status" value="1"/>
</dbReference>
<keyword evidence="2" id="KW-1003">Cell membrane</keyword>
<feature type="transmembrane region" description="Helical" evidence="7">
    <location>
        <begin position="193"/>
        <end position="209"/>
    </location>
</feature>
<dbReference type="AlphaFoldDB" id="A0A285JB09"/>
<dbReference type="InterPro" id="IPR038236">
    <property type="entry name" value="GlpG_N_sf"/>
</dbReference>
<name>A0A285JB09_9GAMM</name>
<dbReference type="EMBL" id="OBEB01000007">
    <property type="protein sequence ID" value="SNY57283.1"/>
    <property type="molecule type" value="Genomic_DNA"/>
</dbReference>
<evidence type="ECO:0000256" key="1">
    <source>
        <dbReference type="ARBA" id="ARBA00004141"/>
    </source>
</evidence>
<keyword evidence="4 7" id="KW-0812">Transmembrane</keyword>
<dbReference type="InterPro" id="IPR035952">
    <property type="entry name" value="Rhomboid-like_sf"/>
</dbReference>
<dbReference type="Pfam" id="PF12122">
    <property type="entry name" value="Rhomboid_N"/>
    <property type="match status" value="1"/>
</dbReference>
<dbReference type="PANTHER" id="PTHR43066:SF26">
    <property type="entry name" value="RHOMBOID PROTEASE GLPG"/>
    <property type="match status" value="1"/>
</dbReference>
<protein>
    <submittedName>
        <fullName evidence="10">GlpG protein</fullName>
    </submittedName>
</protein>
<feature type="transmembrane region" description="Helical" evidence="7">
    <location>
        <begin position="248"/>
        <end position="264"/>
    </location>
</feature>
<evidence type="ECO:0000256" key="7">
    <source>
        <dbReference type="SAM" id="Phobius"/>
    </source>
</evidence>
<feature type="transmembrane region" description="Helical" evidence="7">
    <location>
        <begin position="169"/>
        <end position="187"/>
    </location>
</feature>
<dbReference type="InterPro" id="IPR022732">
    <property type="entry name" value="Peptidase_S54_GlpG_N"/>
</dbReference>
<proteinExistence type="predicted"/>
<gene>
    <name evidence="10" type="ORF">SAMN06297280_3224</name>
</gene>
<dbReference type="InterPro" id="IPR023662">
    <property type="entry name" value="Rhomboid_protease_GlpG"/>
</dbReference>
<dbReference type="NCBIfam" id="TIGR04239">
    <property type="entry name" value="rhombo_GlpG"/>
    <property type="match status" value="1"/>
</dbReference>
<dbReference type="InterPro" id="IPR022764">
    <property type="entry name" value="Peptidase_S54_rhomboid_dom"/>
</dbReference>
<keyword evidence="5 7" id="KW-1133">Transmembrane helix</keyword>